<proteinExistence type="predicted"/>
<evidence type="ECO:0008006" key="4">
    <source>
        <dbReference type="Google" id="ProtNLM"/>
    </source>
</evidence>
<organism evidence="2 3">
    <name type="scientific">Erythrobacter crassostreae</name>
    <dbReference type="NCBI Taxonomy" id="2828328"/>
    <lineage>
        <taxon>Bacteria</taxon>
        <taxon>Pseudomonadati</taxon>
        <taxon>Pseudomonadota</taxon>
        <taxon>Alphaproteobacteria</taxon>
        <taxon>Sphingomonadales</taxon>
        <taxon>Erythrobacteraceae</taxon>
        <taxon>Erythrobacter/Porphyrobacter group</taxon>
        <taxon>Erythrobacter</taxon>
    </lineage>
</organism>
<comment type="caution">
    <text evidence="2">The sequence shown here is derived from an EMBL/GenBank/DDBJ whole genome shotgun (WGS) entry which is preliminary data.</text>
</comment>
<evidence type="ECO:0000313" key="3">
    <source>
        <dbReference type="Proteomes" id="UP001138681"/>
    </source>
</evidence>
<evidence type="ECO:0000256" key="1">
    <source>
        <dbReference type="SAM" id="SignalP"/>
    </source>
</evidence>
<feature type="signal peptide" evidence="1">
    <location>
        <begin position="1"/>
        <end position="21"/>
    </location>
</feature>
<gene>
    <name evidence="2" type="ORF">KCG46_05110</name>
</gene>
<keyword evidence="1" id="KW-0732">Signal</keyword>
<accession>A0A9X1F3R7</accession>
<name>A0A9X1F3R7_9SPHN</name>
<keyword evidence="3" id="KW-1185">Reference proteome</keyword>
<protein>
    <recommendedName>
        <fullName evidence="4">Lipoprotein</fullName>
    </recommendedName>
</protein>
<sequence>MKLFSNAKTVAIAAILSGTLAACGGDPEQSADEMVADMMAEANANAMTLDDGYDACFKAVASLLGNDAKVSKIRTLISSGSDIDSMQNQARGVITNCDVEYQSPDDPNMMLSAVYDNKTGEFGEPRQLEITVIGGSASEFRVDDFVIPLSDVKYAALGTFMDGRKAELDAAFSDYEWTGVTLNAPGMSSPDHSLKLTINGRLAANNVKETGSATFEVDGTTVKRDGLLPR</sequence>
<reference evidence="2" key="1">
    <citation type="submission" date="2021-04" db="EMBL/GenBank/DDBJ databases">
        <authorList>
            <person name="Pira H."/>
            <person name="Risdian C."/>
            <person name="Wink J."/>
        </authorList>
    </citation>
    <scope>NUCLEOTIDE SEQUENCE</scope>
    <source>
        <strain evidence="2">WH158</strain>
    </source>
</reference>
<dbReference type="EMBL" id="JAGSPC010000001">
    <property type="protein sequence ID" value="MBV7258958.1"/>
    <property type="molecule type" value="Genomic_DNA"/>
</dbReference>
<dbReference type="PROSITE" id="PS51257">
    <property type="entry name" value="PROKAR_LIPOPROTEIN"/>
    <property type="match status" value="1"/>
</dbReference>
<dbReference type="RefSeq" id="WP_218404215.1">
    <property type="nucleotide sequence ID" value="NZ_JAGSPC010000001.1"/>
</dbReference>
<dbReference type="AlphaFoldDB" id="A0A9X1F3R7"/>
<feature type="chain" id="PRO_5040784600" description="Lipoprotein" evidence="1">
    <location>
        <begin position="22"/>
        <end position="230"/>
    </location>
</feature>
<evidence type="ECO:0000313" key="2">
    <source>
        <dbReference type="EMBL" id="MBV7258958.1"/>
    </source>
</evidence>
<dbReference type="Proteomes" id="UP001138681">
    <property type="component" value="Unassembled WGS sequence"/>
</dbReference>